<evidence type="ECO:0000313" key="2">
    <source>
        <dbReference type="EMBL" id="TGO43891.1"/>
    </source>
</evidence>
<sequence length="236" mass="27171">MSTSSNKTSIDINLDHLEGDCIRHPKLKDPAKAIIAARFNRDFNPDLPILPLCMHSKDRDVTKMPTKLSRDDTNKGSSFHSEGREWNKDRELVPSVQQNYEEELNEGDSRILYITAMLRRHWIMAGDENRTPRGRAEAMEVIRQARARFDGQYYDELRIYNIAKNELAHIRKLERALGEHMTENKETMVRTQDRLGVFISEKQSKIDSGQAYESAYASGRDPENYLTYGPGLLPSN</sequence>
<accession>A0A4Z1H751</accession>
<dbReference type="AlphaFoldDB" id="A0A4Z1H751"/>
<feature type="compositionally biased region" description="Basic and acidic residues" evidence="1">
    <location>
        <begin position="61"/>
        <end position="74"/>
    </location>
</feature>
<protein>
    <submittedName>
        <fullName evidence="2">Uncharacterized protein</fullName>
    </submittedName>
</protein>
<organism evidence="2 3">
    <name type="scientific">Botryotinia convoluta</name>
    <dbReference type="NCBI Taxonomy" id="54673"/>
    <lineage>
        <taxon>Eukaryota</taxon>
        <taxon>Fungi</taxon>
        <taxon>Dikarya</taxon>
        <taxon>Ascomycota</taxon>
        <taxon>Pezizomycotina</taxon>
        <taxon>Leotiomycetes</taxon>
        <taxon>Helotiales</taxon>
        <taxon>Sclerotiniaceae</taxon>
        <taxon>Botryotinia</taxon>
    </lineage>
</organism>
<dbReference type="EMBL" id="PQXN01000754">
    <property type="protein sequence ID" value="TGO43891.1"/>
    <property type="molecule type" value="Genomic_DNA"/>
</dbReference>
<comment type="caution">
    <text evidence="2">The sequence shown here is derived from an EMBL/GenBank/DDBJ whole genome shotgun (WGS) entry which is preliminary data.</text>
</comment>
<reference evidence="2 3" key="1">
    <citation type="submission" date="2017-12" db="EMBL/GenBank/DDBJ databases">
        <title>Comparative genomics of Botrytis spp.</title>
        <authorList>
            <person name="Valero-Jimenez C.A."/>
            <person name="Tapia P."/>
            <person name="Veloso J."/>
            <person name="Silva-Moreno E."/>
            <person name="Staats M."/>
            <person name="Valdes J.H."/>
            <person name="Van Kan J.A.L."/>
        </authorList>
    </citation>
    <scope>NUCLEOTIDE SEQUENCE [LARGE SCALE GENOMIC DNA]</scope>
    <source>
        <strain evidence="2 3">MUCL11595</strain>
    </source>
</reference>
<evidence type="ECO:0000313" key="3">
    <source>
        <dbReference type="Proteomes" id="UP000297527"/>
    </source>
</evidence>
<dbReference type="OrthoDB" id="3547832at2759"/>
<proteinExistence type="predicted"/>
<gene>
    <name evidence="2" type="ORF">BCON_0756g00010</name>
</gene>
<dbReference type="Proteomes" id="UP000297527">
    <property type="component" value="Unassembled WGS sequence"/>
</dbReference>
<evidence type="ECO:0000256" key="1">
    <source>
        <dbReference type="SAM" id="MobiDB-lite"/>
    </source>
</evidence>
<name>A0A4Z1H751_9HELO</name>
<keyword evidence="3" id="KW-1185">Reference proteome</keyword>
<feature type="region of interest" description="Disordered" evidence="1">
    <location>
        <begin position="61"/>
        <end position="87"/>
    </location>
</feature>